<feature type="transmembrane region" description="Helical" evidence="1">
    <location>
        <begin position="107"/>
        <end position="125"/>
    </location>
</feature>
<feature type="transmembrane region" description="Helical" evidence="1">
    <location>
        <begin position="43"/>
        <end position="64"/>
    </location>
</feature>
<organism evidence="2 3">
    <name type="scientific">Actinoallomurus oryzae</name>
    <dbReference type="NCBI Taxonomy" id="502180"/>
    <lineage>
        <taxon>Bacteria</taxon>
        <taxon>Bacillati</taxon>
        <taxon>Actinomycetota</taxon>
        <taxon>Actinomycetes</taxon>
        <taxon>Streptosporangiales</taxon>
        <taxon>Thermomonosporaceae</taxon>
        <taxon>Actinoallomurus</taxon>
    </lineage>
</organism>
<reference evidence="3" key="1">
    <citation type="journal article" date="2019" name="Int. J. Syst. Evol. Microbiol.">
        <title>The Global Catalogue of Microorganisms (GCM) 10K type strain sequencing project: providing services to taxonomists for standard genome sequencing and annotation.</title>
        <authorList>
            <consortium name="The Broad Institute Genomics Platform"/>
            <consortium name="The Broad Institute Genome Sequencing Center for Infectious Disease"/>
            <person name="Wu L."/>
            <person name="Ma J."/>
        </authorList>
    </citation>
    <scope>NUCLEOTIDE SEQUENCE [LARGE SCALE GENOMIC DNA]</scope>
    <source>
        <strain evidence="3">JCM 17933</strain>
    </source>
</reference>
<proteinExistence type="predicted"/>
<dbReference type="EMBL" id="BAABHF010000067">
    <property type="protein sequence ID" value="GAA4520689.1"/>
    <property type="molecule type" value="Genomic_DNA"/>
</dbReference>
<feature type="transmembrane region" description="Helical" evidence="1">
    <location>
        <begin position="76"/>
        <end position="95"/>
    </location>
</feature>
<comment type="caution">
    <text evidence="2">The sequence shown here is derived from an EMBL/GenBank/DDBJ whole genome shotgun (WGS) entry which is preliminary data.</text>
</comment>
<accession>A0ABP8R8U1</accession>
<dbReference type="Pfam" id="PF19608">
    <property type="entry name" value="DUF6113"/>
    <property type="match status" value="1"/>
</dbReference>
<evidence type="ECO:0000313" key="2">
    <source>
        <dbReference type="EMBL" id="GAA4520689.1"/>
    </source>
</evidence>
<dbReference type="InterPro" id="IPR046095">
    <property type="entry name" value="DUF6113"/>
</dbReference>
<dbReference type="Proteomes" id="UP001500503">
    <property type="component" value="Unassembled WGS sequence"/>
</dbReference>
<keyword evidence="1" id="KW-0812">Transmembrane</keyword>
<evidence type="ECO:0008006" key="4">
    <source>
        <dbReference type="Google" id="ProtNLM"/>
    </source>
</evidence>
<evidence type="ECO:0000256" key="1">
    <source>
        <dbReference type="SAM" id="Phobius"/>
    </source>
</evidence>
<keyword evidence="1" id="KW-1133">Transmembrane helix</keyword>
<feature type="transmembrane region" description="Helical" evidence="1">
    <location>
        <begin position="18"/>
        <end position="37"/>
    </location>
</feature>
<name>A0ABP8R8U1_9ACTN</name>
<protein>
    <recommendedName>
        <fullName evidence="4">Integral membrane protein</fullName>
    </recommendedName>
</protein>
<keyword evidence="3" id="KW-1185">Reference proteome</keyword>
<gene>
    <name evidence="2" type="ORF">GCM10023191_097980</name>
</gene>
<keyword evidence="1" id="KW-0472">Membrane</keyword>
<sequence length="145" mass="15029">MEQTTGPYPPSVPTPEPAFVTGLAYGVLAVLGVVLGVVESFQFSWEVAGVPVAAIVLSLVNLAVFRAAGWAMASRLGAVMPAVPWLIVLVVLSARRPEGDLVVTGTAAGYVYMFGGAVAALIAIVRTRSARPWMLTGAPRPPGAR</sequence>
<evidence type="ECO:0000313" key="3">
    <source>
        <dbReference type="Proteomes" id="UP001500503"/>
    </source>
</evidence>